<evidence type="ECO:0000313" key="3">
    <source>
        <dbReference type="EMBL" id="KAF2209812.1"/>
    </source>
</evidence>
<dbReference type="InterPro" id="IPR056884">
    <property type="entry name" value="NPHP3-like_N"/>
</dbReference>
<evidence type="ECO:0000313" key="4">
    <source>
        <dbReference type="Proteomes" id="UP000799539"/>
    </source>
</evidence>
<dbReference type="EMBL" id="ML992685">
    <property type="protein sequence ID" value="KAF2209812.1"/>
    <property type="molecule type" value="Genomic_DNA"/>
</dbReference>
<accession>A0A6A6F8U6</accession>
<dbReference type="Pfam" id="PF24883">
    <property type="entry name" value="NPHP3_N"/>
    <property type="match status" value="1"/>
</dbReference>
<dbReference type="AlphaFoldDB" id="A0A6A6F8U6"/>
<organism evidence="3 4">
    <name type="scientific">Cercospora zeae-maydis SCOH1-5</name>
    <dbReference type="NCBI Taxonomy" id="717836"/>
    <lineage>
        <taxon>Eukaryota</taxon>
        <taxon>Fungi</taxon>
        <taxon>Dikarya</taxon>
        <taxon>Ascomycota</taxon>
        <taxon>Pezizomycotina</taxon>
        <taxon>Dothideomycetes</taxon>
        <taxon>Dothideomycetidae</taxon>
        <taxon>Mycosphaerellales</taxon>
        <taxon>Mycosphaerellaceae</taxon>
        <taxon>Cercospora</taxon>
    </lineage>
</organism>
<dbReference type="SUPFAM" id="SSF52540">
    <property type="entry name" value="P-loop containing nucleoside triphosphate hydrolases"/>
    <property type="match status" value="1"/>
</dbReference>
<keyword evidence="1" id="KW-0677">Repeat</keyword>
<dbReference type="Gene3D" id="3.40.50.300">
    <property type="entry name" value="P-loop containing nucleotide triphosphate hydrolases"/>
    <property type="match status" value="1"/>
</dbReference>
<gene>
    <name evidence="3" type="ORF">CERZMDRAFT_100213</name>
</gene>
<evidence type="ECO:0000256" key="1">
    <source>
        <dbReference type="ARBA" id="ARBA00022737"/>
    </source>
</evidence>
<name>A0A6A6F8U6_9PEZI</name>
<keyword evidence="4" id="KW-1185">Reference proteome</keyword>
<dbReference type="Proteomes" id="UP000799539">
    <property type="component" value="Unassembled WGS sequence"/>
</dbReference>
<dbReference type="InterPro" id="IPR027417">
    <property type="entry name" value="P-loop_NTPase"/>
</dbReference>
<feature type="domain" description="Nephrocystin 3-like N-terminal" evidence="2">
    <location>
        <begin position="64"/>
        <end position="215"/>
    </location>
</feature>
<evidence type="ECO:0000259" key="2">
    <source>
        <dbReference type="Pfam" id="PF24883"/>
    </source>
</evidence>
<proteinExistence type="predicted"/>
<sequence length="285" mass="32024">MLLESSPQNVKMKIGVDVILMPTKSAWKFFVILRMLMAIRPKSHDSTDATAWPDENAADSARLKSPLLSTNGPPGAGKTTLASGFIEWRFTCYKSIGHESAYILFDHEYKAQHDARKVLLRVVRWLVGHTHPRNGKGFDKIPDSFAKCRPREDHDWLQTATSCVDTLLEDLDSSQKQKRRFCIVLGAVDEFTNDVELQKLTKELARLQDELHLIVVLTTSYPDQATRTELARPFVERIAANTEEIKGFALENFAESPETAVNSLRPGGKTFQDIFDSIVTASDGM</sequence>
<protein>
    <recommendedName>
        <fullName evidence="2">Nephrocystin 3-like N-terminal domain-containing protein</fullName>
    </recommendedName>
</protein>
<reference evidence="3" key="1">
    <citation type="journal article" date="2020" name="Stud. Mycol.">
        <title>101 Dothideomycetes genomes: a test case for predicting lifestyles and emergence of pathogens.</title>
        <authorList>
            <person name="Haridas S."/>
            <person name="Albert R."/>
            <person name="Binder M."/>
            <person name="Bloem J."/>
            <person name="Labutti K."/>
            <person name="Salamov A."/>
            <person name="Andreopoulos B."/>
            <person name="Baker S."/>
            <person name="Barry K."/>
            <person name="Bills G."/>
            <person name="Bluhm B."/>
            <person name="Cannon C."/>
            <person name="Castanera R."/>
            <person name="Culley D."/>
            <person name="Daum C."/>
            <person name="Ezra D."/>
            <person name="Gonzalez J."/>
            <person name="Henrissat B."/>
            <person name="Kuo A."/>
            <person name="Liang C."/>
            <person name="Lipzen A."/>
            <person name="Lutzoni F."/>
            <person name="Magnuson J."/>
            <person name="Mondo S."/>
            <person name="Nolan M."/>
            <person name="Ohm R."/>
            <person name="Pangilinan J."/>
            <person name="Park H.-J."/>
            <person name="Ramirez L."/>
            <person name="Alfaro M."/>
            <person name="Sun H."/>
            <person name="Tritt A."/>
            <person name="Yoshinaga Y."/>
            <person name="Zwiers L.-H."/>
            <person name="Turgeon B."/>
            <person name="Goodwin S."/>
            <person name="Spatafora J."/>
            <person name="Crous P."/>
            <person name="Grigoriev I."/>
        </authorList>
    </citation>
    <scope>NUCLEOTIDE SEQUENCE</scope>
    <source>
        <strain evidence="3">SCOH1-5</strain>
    </source>
</reference>